<dbReference type="PANTHER" id="PTHR28027:SF2">
    <property type="entry name" value="TRANSCRIPTIONAL REGULATOR MIT1"/>
    <property type="match status" value="1"/>
</dbReference>
<organism evidence="1 2">
    <name type="scientific">Vairimorpha apis BRL 01</name>
    <dbReference type="NCBI Taxonomy" id="1037528"/>
    <lineage>
        <taxon>Eukaryota</taxon>
        <taxon>Fungi</taxon>
        <taxon>Fungi incertae sedis</taxon>
        <taxon>Microsporidia</taxon>
        <taxon>Nosematidae</taxon>
        <taxon>Vairimorpha</taxon>
    </lineage>
</organism>
<gene>
    <name evidence="1" type="ORF">NAPIS_ORF01637</name>
</gene>
<dbReference type="Proteomes" id="UP000053780">
    <property type="component" value="Unassembled WGS sequence"/>
</dbReference>
<evidence type="ECO:0000313" key="1">
    <source>
        <dbReference type="EMBL" id="EQB60794.1"/>
    </source>
</evidence>
<name>T0L8D4_9MICR</name>
<dbReference type="AlphaFoldDB" id="T0L8D4"/>
<dbReference type="HOGENOM" id="CLU_107279_0_0_1"/>
<dbReference type="InterPro" id="IPR018608">
    <property type="entry name" value="Gti1/Pac2"/>
</dbReference>
<proteinExistence type="predicted"/>
<dbReference type="PANTHER" id="PTHR28027">
    <property type="entry name" value="TRANSCRIPTIONAL REGULATOR MIT1"/>
    <property type="match status" value="1"/>
</dbReference>
<evidence type="ECO:0000313" key="2">
    <source>
        <dbReference type="Proteomes" id="UP000053780"/>
    </source>
</evidence>
<sequence>MNKLFGYVQTYEEAILMVHASRLGYITPITQRLKVEERGNLRSGDIFVFVETDNGIKRWTDGKIWSPSKINGQFLLYKEVPRHLSKSAIKKRSLQKDQLVKLQKEIKEEDKLGLHKKTISIVHEDKTYHVIAYYRPIFSKETLINIPFFNRIDYSLRKYPELISDQFLMNEIKKKNFM</sequence>
<dbReference type="OrthoDB" id="5572844at2759"/>
<protein>
    <submittedName>
        <fullName evidence="1">Gluconate transport-inducing protein</fullName>
    </submittedName>
</protein>
<accession>T0L8D4</accession>
<dbReference type="VEuPathDB" id="MicrosporidiaDB:NAPIS_ORF01637"/>
<reference evidence="1 2" key="1">
    <citation type="journal article" date="2013" name="BMC Genomics">
        <title>Genome sequencing and comparative genomics of honey bee microsporidia, Nosema apis reveal novel insights into host-parasite interactions.</title>
        <authorList>
            <person name="Chen Yp."/>
            <person name="Pettis J.S."/>
            <person name="Zhao Y."/>
            <person name="Liu X."/>
            <person name="Tallon L.J."/>
            <person name="Sadzewicz L.D."/>
            <person name="Li R."/>
            <person name="Zheng H."/>
            <person name="Huang S."/>
            <person name="Zhang X."/>
            <person name="Hamilton M.C."/>
            <person name="Pernal S.F."/>
            <person name="Melathopoulos A.P."/>
            <person name="Yan X."/>
            <person name="Evans J.D."/>
        </authorList>
    </citation>
    <scope>NUCLEOTIDE SEQUENCE [LARGE SCALE GENOMIC DNA]</scope>
    <source>
        <strain evidence="1 2">BRL 01</strain>
    </source>
</reference>
<dbReference type="EMBL" id="KE647234">
    <property type="protein sequence ID" value="EQB60794.1"/>
    <property type="molecule type" value="Genomic_DNA"/>
</dbReference>
<dbReference type="GO" id="GO:0003677">
    <property type="term" value="F:DNA binding"/>
    <property type="evidence" value="ECO:0007669"/>
    <property type="project" value="TreeGrafter"/>
</dbReference>
<keyword evidence="2" id="KW-1185">Reference proteome</keyword>
<dbReference type="Pfam" id="PF09729">
    <property type="entry name" value="Gti1_Pac2"/>
    <property type="match status" value="1"/>
</dbReference>